<feature type="region of interest" description="Disordered" evidence="1">
    <location>
        <begin position="51"/>
        <end position="74"/>
    </location>
</feature>
<gene>
    <name evidence="2" type="ORF">JMJ77_005231</name>
</gene>
<sequence length="187" mass="20330">TQHKSGTITHRGSTDCPRSAQLLSLAHTGPLLQFPRDWKWLHAPQDIPPPFGIVSRPTSPRRRNSNFPLLRSPSPSLASSNLQYGVHIHHVQSQLYPSYAETSMLAQPAGLRSLSDKAWASPLLPWVRGPHNWHPLSDHSMSTVDASANANANTGKPTTTTAPTTLPHPHPRPGSLHASCYDGSTAN</sequence>
<keyword evidence="3" id="KW-1185">Reference proteome</keyword>
<comment type="caution">
    <text evidence="2">The sequence shown here is derived from an EMBL/GenBank/DDBJ whole genome shotgun (WGS) entry which is preliminary data.</text>
</comment>
<dbReference type="EMBL" id="JAESDN010000001">
    <property type="protein sequence ID" value="KAG7057849.1"/>
    <property type="molecule type" value="Genomic_DNA"/>
</dbReference>
<feature type="compositionally biased region" description="Low complexity" evidence="1">
    <location>
        <begin position="65"/>
        <end position="74"/>
    </location>
</feature>
<evidence type="ECO:0000256" key="1">
    <source>
        <dbReference type="SAM" id="MobiDB-lite"/>
    </source>
</evidence>
<feature type="region of interest" description="Disordered" evidence="1">
    <location>
        <begin position="148"/>
        <end position="187"/>
    </location>
</feature>
<evidence type="ECO:0000313" key="3">
    <source>
        <dbReference type="Proteomes" id="UP000699042"/>
    </source>
</evidence>
<dbReference type="Proteomes" id="UP000699042">
    <property type="component" value="Unassembled WGS sequence"/>
</dbReference>
<feature type="non-terminal residue" evidence="2">
    <location>
        <position position="187"/>
    </location>
</feature>
<dbReference type="AlphaFoldDB" id="A0A9P7UHA4"/>
<proteinExistence type="predicted"/>
<organism evidence="2 3">
    <name type="scientific">Colletotrichum scovillei</name>
    <dbReference type="NCBI Taxonomy" id="1209932"/>
    <lineage>
        <taxon>Eukaryota</taxon>
        <taxon>Fungi</taxon>
        <taxon>Dikarya</taxon>
        <taxon>Ascomycota</taxon>
        <taxon>Pezizomycotina</taxon>
        <taxon>Sordariomycetes</taxon>
        <taxon>Hypocreomycetidae</taxon>
        <taxon>Glomerellales</taxon>
        <taxon>Glomerellaceae</taxon>
        <taxon>Colletotrichum</taxon>
        <taxon>Colletotrichum acutatum species complex</taxon>
    </lineage>
</organism>
<feature type="compositionally biased region" description="Low complexity" evidence="1">
    <location>
        <begin position="157"/>
        <end position="167"/>
    </location>
</feature>
<accession>A0A9P7UHA4</accession>
<reference evidence="2" key="1">
    <citation type="submission" date="2021-05" db="EMBL/GenBank/DDBJ databases">
        <title>Comparative genomics of three Colletotrichum scovillei strains and genetic complementation revealed genes involved fungal growth and virulence on chili pepper.</title>
        <authorList>
            <person name="Hsieh D.-K."/>
            <person name="Chuang S.-C."/>
            <person name="Chen C.-Y."/>
            <person name="Chao Y.-T."/>
            <person name="Lu M.-Y.J."/>
            <person name="Lee M.-H."/>
            <person name="Shih M.-C."/>
        </authorList>
    </citation>
    <scope>NUCLEOTIDE SEQUENCE</scope>
    <source>
        <strain evidence="2">Coll-153</strain>
    </source>
</reference>
<protein>
    <submittedName>
        <fullName evidence="2">Uncharacterized protein</fullName>
    </submittedName>
</protein>
<name>A0A9P7UHA4_9PEZI</name>
<evidence type="ECO:0000313" key="2">
    <source>
        <dbReference type="EMBL" id="KAG7057849.1"/>
    </source>
</evidence>